<name>A0ABQ6MBW4_9STRA</name>
<evidence type="ECO:0000256" key="4">
    <source>
        <dbReference type="ARBA" id="ARBA00022692"/>
    </source>
</evidence>
<evidence type="ECO:0000256" key="1">
    <source>
        <dbReference type="ARBA" id="ARBA00004141"/>
    </source>
</evidence>
<evidence type="ECO:0000313" key="12">
    <source>
        <dbReference type="Proteomes" id="UP001165060"/>
    </source>
</evidence>
<proteinExistence type="inferred from homology"/>
<feature type="non-terminal residue" evidence="11">
    <location>
        <position position="236"/>
    </location>
</feature>
<keyword evidence="7" id="KW-0443">Lipid metabolism</keyword>
<dbReference type="Proteomes" id="UP001165060">
    <property type="component" value="Unassembled WGS sequence"/>
</dbReference>
<dbReference type="InterPro" id="IPR025749">
    <property type="entry name" value="Sphingomyelin_synth-like_dom"/>
</dbReference>
<evidence type="ECO:0000256" key="3">
    <source>
        <dbReference type="ARBA" id="ARBA00022679"/>
    </source>
</evidence>
<evidence type="ECO:0000313" key="11">
    <source>
        <dbReference type="EMBL" id="GMI23427.1"/>
    </source>
</evidence>
<keyword evidence="12" id="KW-1185">Reference proteome</keyword>
<sequence length="236" mass="27533">MFFMQFASIYVNTIASNIAVRRWDNIVNKGALPDVVHDNVPEYHNHYLNEFPQAFLFVVCLGFFLYFDILGKKIPSWNYIRWESWCRYLECRIIMDLMRSTTVWLTNIPDPNGELCTQIEAFQIENVLTTFTFRRCGDNIFSGHTSNLISLCVIIQAYVLQIPAIRKRPALFFGLSVFLWLGATLEMFYIVAARLHYSVDVVLALFLVISTWLAYMPGHWGNPSKFFVWWVWVDGG</sequence>
<dbReference type="InterPro" id="IPR045221">
    <property type="entry name" value="Sphingomyelin_synth-like"/>
</dbReference>
<reference evidence="11 12" key="1">
    <citation type="journal article" date="2023" name="Commun. Biol.">
        <title>Genome analysis of Parmales, the sister group of diatoms, reveals the evolutionary specialization of diatoms from phago-mixotrophs to photoautotrophs.</title>
        <authorList>
            <person name="Ban H."/>
            <person name="Sato S."/>
            <person name="Yoshikawa S."/>
            <person name="Yamada K."/>
            <person name="Nakamura Y."/>
            <person name="Ichinomiya M."/>
            <person name="Sato N."/>
            <person name="Blanc-Mathieu R."/>
            <person name="Endo H."/>
            <person name="Kuwata A."/>
            <person name="Ogata H."/>
        </authorList>
    </citation>
    <scope>NUCLEOTIDE SEQUENCE [LARGE SCALE GENOMIC DNA]</scope>
</reference>
<protein>
    <recommendedName>
        <fullName evidence="10">Sphingomyelin synthase-like domain-containing protein</fullName>
    </recommendedName>
</protein>
<dbReference type="EMBL" id="BRYB01001332">
    <property type="protein sequence ID" value="GMI23427.1"/>
    <property type="molecule type" value="Genomic_DNA"/>
</dbReference>
<dbReference type="Pfam" id="PF14360">
    <property type="entry name" value="PAP2_C"/>
    <property type="match status" value="1"/>
</dbReference>
<dbReference type="PANTHER" id="PTHR21290:SF25">
    <property type="entry name" value="SPHINGOMYELIN SYNTHASE-RELATED PROTEIN 1"/>
    <property type="match status" value="1"/>
</dbReference>
<organism evidence="11 12">
    <name type="scientific">Tetraparma gracilis</name>
    <dbReference type="NCBI Taxonomy" id="2962635"/>
    <lineage>
        <taxon>Eukaryota</taxon>
        <taxon>Sar</taxon>
        <taxon>Stramenopiles</taxon>
        <taxon>Ochrophyta</taxon>
        <taxon>Bolidophyceae</taxon>
        <taxon>Parmales</taxon>
        <taxon>Triparmaceae</taxon>
        <taxon>Tetraparma</taxon>
    </lineage>
</organism>
<feature type="domain" description="Sphingomyelin synthase-like" evidence="10">
    <location>
        <begin position="136"/>
        <end position="215"/>
    </location>
</feature>
<keyword evidence="4 9" id="KW-0812">Transmembrane</keyword>
<comment type="caution">
    <text evidence="11">The sequence shown here is derived from an EMBL/GenBank/DDBJ whole genome shotgun (WGS) entry which is preliminary data.</text>
</comment>
<evidence type="ECO:0000256" key="5">
    <source>
        <dbReference type="ARBA" id="ARBA00022919"/>
    </source>
</evidence>
<keyword evidence="8 9" id="KW-0472">Membrane</keyword>
<evidence type="ECO:0000259" key="10">
    <source>
        <dbReference type="Pfam" id="PF14360"/>
    </source>
</evidence>
<feature type="transmembrane region" description="Helical" evidence="9">
    <location>
        <begin position="170"/>
        <end position="191"/>
    </location>
</feature>
<evidence type="ECO:0000256" key="9">
    <source>
        <dbReference type="SAM" id="Phobius"/>
    </source>
</evidence>
<comment type="subcellular location">
    <subcellularLocation>
        <location evidence="1">Membrane</location>
        <topology evidence="1">Multi-pass membrane protein</topology>
    </subcellularLocation>
</comment>
<evidence type="ECO:0000256" key="6">
    <source>
        <dbReference type="ARBA" id="ARBA00022989"/>
    </source>
</evidence>
<gene>
    <name evidence="11" type="ORF">TeGR_g3257</name>
</gene>
<dbReference type="PANTHER" id="PTHR21290">
    <property type="entry name" value="SPHINGOMYELIN SYNTHETASE"/>
    <property type="match status" value="1"/>
</dbReference>
<evidence type="ECO:0000256" key="2">
    <source>
        <dbReference type="ARBA" id="ARBA00005441"/>
    </source>
</evidence>
<evidence type="ECO:0000256" key="7">
    <source>
        <dbReference type="ARBA" id="ARBA00023098"/>
    </source>
</evidence>
<comment type="similarity">
    <text evidence="2">Belongs to the sphingomyelin synthase family.</text>
</comment>
<feature type="transmembrane region" description="Helical" evidence="9">
    <location>
        <begin position="51"/>
        <end position="71"/>
    </location>
</feature>
<feature type="transmembrane region" description="Helical" evidence="9">
    <location>
        <begin position="197"/>
        <end position="215"/>
    </location>
</feature>
<keyword evidence="5" id="KW-0746">Sphingolipid metabolism</keyword>
<keyword evidence="6 9" id="KW-1133">Transmembrane helix</keyword>
<keyword evidence="3" id="KW-0808">Transferase</keyword>
<evidence type="ECO:0000256" key="8">
    <source>
        <dbReference type="ARBA" id="ARBA00023136"/>
    </source>
</evidence>
<accession>A0ABQ6MBW4</accession>